<proteinExistence type="predicted"/>
<dbReference type="PANTHER" id="PTHR48100:SF1">
    <property type="entry name" value="HISTIDINE PHOSPHATASE FAMILY PROTEIN-RELATED"/>
    <property type="match status" value="1"/>
</dbReference>
<evidence type="ECO:0000313" key="2">
    <source>
        <dbReference type="Proteomes" id="UP000028252"/>
    </source>
</evidence>
<gene>
    <name evidence="1" type="ORF">ADIMK_0825</name>
</gene>
<dbReference type="InterPro" id="IPR050275">
    <property type="entry name" value="PGM_Phosphatase"/>
</dbReference>
<accession>A0A081G2W8</accession>
<keyword evidence="1" id="KW-0378">Hydrolase</keyword>
<comment type="caution">
    <text evidence="1">The sequence shown here is derived from an EMBL/GenBank/DDBJ whole genome shotgun (WGS) entry which is preliminary data.</text>
</comment>
<dbReference type="Proteomes" id="UP000028252">
    <property type="component" value="Unassembled WGS sequence"/>
</dbReference>
<organism evidence="1 2">
    <name type="scientific">Marinobacterium lacunae</name>
    <dbReference type="NCBI Taxonomy" id="1232683"/>
    <lineage>
        <taxon>Bacteria</taxon>
        <taxon>Pseudomonadati</taxon>
        <taxon>Pseudomonadota</taxon>
        <taxon>Gammaproteobacteria</taxon>
        <taxon>Oceanospirillales</taxon>
        <taxon>Oceanospirillaceae</taxon>
        <taxon>Marinobacterium</taxon>
    </lineage>
</organism>
<dbReference type="GO" id="GO:0005737">
    <property type="term" value="C:cytoplasm"/>
    <property type="evidence" value="ECO:0007669"/>
    <property type="project" value="TreeGrafter"/>
</dbReference>
<dbReference type="Pfam" id="PF00300">
    <property type="entry name" value="His_Phos_1"/>
    <property type="match status" value="1"/>
</dbReference>
<dbReference type="CDD" id="cd07067">
    <property type="entry name" value="HP_PGM_like"/>
    <property type="match status" value="1"/>
</dbReference>
<dbReference type="GO" id="GO:0043755">
    <property type="term" value="F:alpha-ribazole phosphatase activity"/>
    <property type="evidence" value="ECO:0007669"/>
    <property type="project" value="UniProtKB-EC"/>
</dbReference>
<dbReference type="Gene3D" id="3.40.50.1240">
    <property type="entry name" value="Phosphoglycerate mutase-like"/>
    <property type="match status" value="1"/>
</dbReference>
<dbReference type="PANTHER" id="PTHR48100">
    <property type="entry name" value="BROAD-SPECIFICITY PHOSPHATASE YOR283W-RELATED"/>
    <property type="match status" value="1"/>
</dbReference>
<dbReference type="InterPro" id="IPR013078">
    <property type="entry name" value="His_Pase_superF_clade-1"/>
</dbReference>
<dbReference type="eggNOG" id="COG0406">
    <property type="taxonomic scope" value="Bacteria"/>
</dbReference>
<dbReference type="SMART" id="SM00855">
    <property type="entry name" value="PGAM"/>
    <property type="match status" value="1"/>
</dbReference>
<reference evidence="1 2" key="1">
    <citation type="submission" date="2014-04" db="EMBL/GenBank/DDBJ databases">
        <title>Marinobacterium kochiensis sp. nov., isolated from sediment sample collected from Kochi backwaters in Kerala, India.</title>
        <authorList>
            <person name="Singh A."/>
            <person name="Pinnaka A.K."/>
        </authorList>
    </citation>
    <scope>NUCLEOTIDE SEQUENCE [LARGE SCALE GENOMIC DNA]</scope>
    <source>
        <strain evidence="1 2">AK27</strain>
    </source>
</reference>
<dbReference type="SUPFAM" id="SSF53254">
    <property type="entry name" value="Phosphoglycerate mutase-like"/>
    <property type="match status" value="1"/>
</dbReference>
<dbReference type="STRING" id="1232683.ADIMK_0825"/>
<evidence type="ECO:0000313" key="1">
    <source>
        <dbReference type="EMBL" id="KEA65123.1"/>
    </source>
</evidence>
<dbReference type="PATRIC" id="fig|1232683.4.peg.817"/>
<dbReference type="AlphaFoldDB" id="A0A081G2W8"/>
<keyword evidence="2" id="KW-1185">Reference proteome</keyword>
<dbReference type="EMBL" id="JMQN01000013">
    <property type="protein sequence ID" value="KEA65123.1"/>
    <property type="molecule type" value="Genomic_DNA"/>
</dbReference>
<dbReference type="PIRSF" id="PIRSF000709">
    <property type="entry name" value="6PFK_2-Ptase"/>
    <property type="match status" value="1"/>
</dbReference>
<protein>
    <submittedName>
        <fullName evidence="1">Alpha-ribazole-5'-phosphate phosphatase</fullName>
        <ecNumber evidence="1">3.1.3.73</ecNumber>
    </submittedName>
</protein>
<dbReference type="InterPro" id="IPR029033">
    <property type="entry name" value="His_PPase_superfam"/>
</dbReference>
<name>A0A081G2W8_9GAMM</name>
<dbReference type="EC" id="3.1.3.73" evidence="1"/>
<sequence>MSLTLELLRHGETIRGRCYLGRTDAPLNERGWQQMHEGLSQRSADQYDAIISSPRSRCLDFARAWADDDRLSIEPRIAEYDFGEWDGMTGEELYERYPQALSRFWSDPWRYPPPGAESMPAFFTRLESCLDDLKRMYTGRVLLICHGGVICVMRSLIERLPREQLFECMPKHGSLHLFEDIDQ</sequence>
<dbReference type="RefSeq" id="WP_051692442.1">
    <property type="nucleotide sequence ID" value="NZ_JMQN01000013.1"/>
</dbReference>